<dbReference type="InterPro" id="IPR048922">
    <property type="entry name" value="Bbp16"/>
</dbReference>
<evidence type="ECO:0000313" key="2">
    <source>
        <dbReference type="Proteomes" id="UP000183809"/>
    </source>
</evidence>
<dbReference type="Proteomes" id="UP000183809">
    <property type="component" value="Unassembled WGS sequence"/>
</dbReference>
<name>A0A1J9QJG2_9PEZI</name>
<evidence type="ECO:0000313" key="1">
    <source>
        <dbReference type="EMBL" id="OJD28601.1"/>
    </source>
</evidence>
<reference evidence="1 2" key="1">
    <citation type="submission" date="2016-10" db="EMBL/GenBank/DDBJ databases">
        <title>Proteomics and genomics reveal pathogen-plant mechanisms compatible with a hemibiotrophic lifestyle of Diplodia corticola.</title>
        <authorList>
            <person name="Fernandes I."/>
            <person name="De Jonge R."/>
            <person name="Van De Peer Y."/>
            <person name="Devreese B."/>
            <person name="Alves A."/>
            <person name="Esteves A.C."/>
        </authorList>
    </citation>
    <scope>NUCLEOTIDE SEQUENCE [LARGE SCALE GENOMIC DNA]</scope>
    <source>
        <strain evidence="1 2">CBS 112549</strain>
    </source>
</reference>
<dbReference type="EMBL" id="MNUE01000164">
    <property type="protein sequence ID" value="OJD28601.1"/>
    <property type="molecule type" value="Genomic_DNA"/>
</dbReference>
<keyword evidence="2" id="KW-1185">Reference proteome</keyword>
<dbReference type="Pfam" id="PF21190">
    <property type="entry name" value="Bbp16"/>
    <property type="match status" value="1"/>
</dbReference>
<accession>A0A1J9QJG2</accession>
<dbReference type="AlphaFoldDB" id="A0A1J9QJG2"/>
<dbReference type="RefSeq" id="XP_020124861.1">
    <property type="nucleotide sequence ID" value="XM_020271556.1"/>
</dbReference>
<proteinExistence type="predicted"/>
<protein>
    <submittedName>
        <fullName evidence="1">Bacterial ig-like domain family protein</fullName>
    </submittedName>
</protein>
<organism evidence="1 2">
    <name type="scientific">Diplodia corticola</name>
    <dbReference type="NCBI Taxonomy" id="236234"/>
    <lineage>
        <taxon>Eukaryota</taxon>
        <taxon>Fungi</taxon>
        <taxon>Dikarya</taxon>
        <taxon>Ascomycota</taxon>
        <taxon>Pezizomycotina</taxon>
        <taxon>Dothideomycetes</taxon>
        <taxon>Dothideomycetes incertae sedis</taxon>
        <taxon>Botryosphaeriales</taxon>
        <taxon>Botryosphaeriaceae</taxon>
        <taxon>Diplodia</taxon>
    </lineage>
</organism>
<dbReference type="Gene3D" id="2.60.120.1110">
    <property type="match status" value="1"/>
</dbReference>
<comment type="caution">
    <text evidence="1">The sequence shown here is derived from an EMBL/GenBank/DDBJ whole genome shotgun (WGS) entry which is preliminary data.</text>
</comment>
<sequence>MILDAQNEFSNGQAVTATAISTNVIDTGTDKNPVKNLGGPEPIYLVIQVDTDFAAAGAATLAASLESSAAAGLTSANVHFSTGNLALAALKAGNTVAVVALPSGDYLRYLGLRYTVGTGPMTGGAVSAFLTRDPQLYRAYWAAVGR</sequence>
<dbReference type="GeneID" id="31011815"/>
<gene>
    <name evidence="1" type="ORF">BKCO1_1660002</name>
</gene>
<dbReference type="OrthoDB" id="10636129at2759"/>